<reference evidence="2" key="1">
    <citation type="journal article" date="2018" name="Genome Announc.">
        <title>First complete genome sequence of Yersinia massiliensis.</title>
        <authorList>
            <person name="Thomas M.C."/>
            <person name="Arling V."/>
            <person name="Goji N."/>
            <person name="Janzen T.W."/>
            <person name="Duceppe M.-O."/>
            <person name="Mathews A."/>
            <person name="Carrillo C."/>
            <person name="Amoako K."/>
        </authorList>
    </citation>
    <scope>NUCLEOTIDE SEQUENCE [LARGE SCALE GENOMIC DNA]</scope>
    <source>
        <strain evidence="2">GTA</strain>
    </source>
</reference>
<protein>
    <submittedName>
        <fullName evidence="1">Uncharacterized protein</fullName>
    </submittedName>
</protein>
<sequence length="72" mass="7712">MAGYSAPAAAKSVVGFSSLRQNRTHNRVGGYYVRVQLRLRKINGGLDGGIARCAGFSVDRSANPVQSTTQRD</sequence>
<proteinExistence type="predicted"/>
<dbReference type="EMBL" id="CP028487">
    <property type="protein sequence ID" value="AVX36259.1"/>
    <property type="molecule type" value="Genomic_DNA"/>
</dbReference>
<evidence type="ECO:0000313" key="2">
    <source>
        <dbReference type="Proteomes" id="UP000240908"/>
    </source>
</evidence>
<accession>A0ABM6UN82</accession>
<keyword evidence="2" id="KW-1185">Reference proteome</keyword>
<evidence type="ECO:0000313" key="1">
    <source>
        <dbReference type="EMBL" id="AVX36259.1"/>
    </source>
</evidence>
<gene>
    <name evidence="1" type="ORF">DA391_00420</name>
</gene>
<name>A0ABM6UN82_9GAMM</name>
<organism evidence="1 2">
    <name type="scientific">Yersinia massiliensis</name>
    <dbReference type="NCBI Taxonomy" id="419257"/>
    <lineage>
        <taxon>Bacteria</taxon>
        <taxon>Pseudomonadati</taxon>
        <taxon>Pseudomonadota</taxon>
        <taxon>Gammaproteobacteria</taxon>
        <taxon>Enterobacterales</taxon>
        <taxon>Yersiniaceae</taxon>
        <taxon>Yersinia</taxon>
    </lineage>
</organism>
<dbReference type="Proteomes" id="UP000240908">
    <property type="component" value="Chromosome"/>
</dbReference>